<keyword evidence="7 8" id="KW-0472">Membrane</keyword>
<organism evidence="10">
    <name type="scientific">Acidithiobacillus ferrianus</name>
    <dbReference type="NCBI Taxonomy" id="2678518"/>
    <lineage>
        <taxon>Bacteria</taxon>
        <taxon>Pseudomonadati</taxon>
        <taxon>Pseudomonadota</taxon>
        <taxon>Acidithiobacillia</taxon>
        <taxon>Acidithiobacillales</taxon>
        <taxon>Acidithiobacillaceae</taxon>
        <taxon>Acidithiobacillus</taxon>
    </lineage>
</organism>
<dbReference type="GO" id="GO:0005886">
    <property type="term" value="C:plasma membrane"/>
    <property type="evidence" value="ECO:0007669"/>
    <property type="project" value="UniProtKB-SubCell"/>
</dbReference>
<protein>
    <submittedName>
        <fullName evidence="10">Glycosyltransferase family 39 protein</fullName>
    </submittedName>
</protein>
<dbReference type="InterPro" id="IPR038731">
    <property type="entry name" value="RgtA/B/C-like"/>
</dbReference>
<name>A0A845U1V6_9PROT</name>
<accession>A0A845U1V6</accession>
<feature type="domain" description="Glycosyltransferase RgtA/B/C/D-like" evidence="9">
    <location>
        <begin position="69"/>
        <end position="230"/>
    </location>
</feature>
<dbReference type="Pfam" id="PF13231">
    <property type="entry name" value="PMT_2"/>
    <property type="match status" value="1"/>
</dbReference>
<keyword evidence="6 8" id="KW-1133">Transmembrane helix</keyword>
<dbReference type="PANTHER" id="PTHR33908">
    <property type="entry name" value="MANNOSYLTRANSFERASE YKCB-RELATED"/>
    <property type="match status" value="1"/>
</dbReference>
<keyword evidence="5 8" id="KW-0812">Transmembrane</keyword>
<feature type="transmembrane region" description="Helical" evidence="8">
    <location>
        <begin position="12"/>
        <end position="32"/>
    </location>
</feature>
<reference evidence="10" key="1">
    <citation type="submission" date="2019-11" db="EMBL/GenBank/DDBJ databases">
        <title>Acidithiobacillus ferrianus sp. nov.: a facultatively anaerobic and extremely acidophilic chemolithoautotroph.</title>
        <authorList>
            <person name="Norris P.R."/>
            <person name="Falagan C."/>
            <person name="Moya-Beltran A."/>
            <person name="Castro M."/>
            <person name="Quatrini R."/>
            <person name="Johnson D.B."/>
        </authorList>
    </citation>
    <scope>NUCLEOTIDE SEQUENCE [LARGE SCALE GENOMIC DNA]</scope>
    <source>
        <strain evidence="10">MG</strain>
    </source>
</reference>
<gene>
    <name evidence="10" type="ORF">GL267_02650</name>
</gene>
<keyword evidence="4 10" id="KW-0808">Transferase</keyword>
<feature type="transmembrane region" description="Helical" evidence="8">
    <location>
        <begin position="266"/>
        <end position="284"/>
    </location>
</feature>
<dbReference type="EMBL" id="WNJL01000011">
    <property type="protein sequence ID" value="NDU41582.1"/>
    <property type="molecule type" value="Genomic_DNA"/>
</dbReference>
<comment type="subcellular location">
    <subcellularLocation>
        <location evidence="1">Cell membrane</location>
        <topology evidence="1">Multi-pass membrane protein</topology>
    </subcellularLocation>
</comment>
<dbReference type="InterPro" id="IPR050297">
    <property type="entry name" value="LipidA_mod_glycosyltrf_83"/>
</dbReference>
<sequence length="556" mass="62887">MPFQSKGPRRSFGWKASAMFLFALLFFAWGIGNTSLWDIDEPIYAQSLKDQIAQHNLVVPTFNARLMPDKPALNYWLMWTGVKVLGMNSWGLRIGSAVVGALLILYLTMALRRLYGENTALICGLLTATALHSTVIFRGATPDPLLILTVTVALLSYLRGYLLPESRRRELLIAYAAMALATLDKGPIGFLLPGLIIVLFLLLRRDLAFLWRESRLTWGVPLFLIITLPWYLAVGIETHWAWDRAFLLQQNIGRFDDSMQGHRGPWVYYLASTFLGMLPWSIFLPQVFRDLWLSRRDSLHNQPKTLFLLVWVTAWIGFFALSATKLPNYVWEAYPPLFILLAAYFEKVRVNATHPARWGWTLSLGVLFLTGLALSIFAGWVVLSRQPHLPDMVEVGAPYMLAAVAAFVLLRRRRETEAWMALCVGSVALAALLVFVITPPLNAVKPSRDMGQHIAALQGQQPYRLASWRWFQPNFLFYAGRGNMPIRHLQALTELPAVLGPEPLYLVCPARDIPAVRAALPAAYQQQTVMVRYEIYNHENIALLRITARQKPTEGS</sequence>
<proteinExistence type="predicted"/>
<feature type="transmembrane region" description="Helical" evidence="8">
    <location>
        <begin position="358"/>
        <end position="383"/>
    </location>
</feature>
<evidence type="ECO:0000313" key="10">
    <source>
        <dbReference type="EMBL" id="NDU41582.1"/>
    </source>
</evidence>
<evidence type="ECO:0000256" key="5">
    <source>
        <dbReference type="ARBA" id="ARBA00022692"/>
    </source>
</evidence>
<dbReference type="AlphaFoldDB" id="A0A845U1V6"/>
<feature type="transmembrane region" description="Helical" evidence="8">
    <location>
        <begin position="174"/>
        <end position="203"/>
    </location>
</feature>
<dbReference type="PANTHER" id="PTHR33908:SF3">
    <property type="entry name" value="UNDECAPRENYL PHOSPHATE-ALPHA-4-AMINO-4-DEOXY-L-ARABINOSE ARABINOSYL TRANSFERASE"/>
    <property type="match status" value="1"/>
</dbReference>
<dbReference type="GO" id="GO:0016763">
    <property type="term" value="F:pentosyltransferase activity"/>
    <property type="evidence" value="ECO:0007669"/>
    <property type="project" value="TreeGrafter"/>
</dbReference>
<evidence type="ECO:0000259" key="9">
    <source>
        <dbReference type="Pfam" id="PF13231"/>
    </source>
</evidence>
<dbReference type="GO" id="GO:0010041">
    <property type="term" value="P:response to iron(III) ion"/>
    <property type="evidence" value="ECO:0007669"/>
    <property type="project" value="TreeGrafter"/>
</dbReference>
<feature type="transmembrane region" description="Helical" evidence="8">
    <location>
        <begin position="418"/>
        <end position="438"/>
    </location>
</feature>
<dbReference type="RefSeq" id="WP_163096238.1">
    <property type="nucleotide sequence ID" value="NZ_CP127523.1"/>
</dbReference>
<dbReference type="GO" id="GO:0009103">
    <property type="term" value="P:lipopolysaccharide biosynthetic process"/>
    <property type="evidence" value="ECO:0007669"/>
    <property type="project" value="UniProtKB-ARBA"/>
</dbReference>
<evidence type="ECO:0000256" key="1">
    <source>
        <dbReference type="ARBA" id="ARBA00004651"/>
    </source>
</evidence>
<evidence type="ECO:0000256" key="4">
    <source>
        <dbReference type="ARBA" id="ARBA00022679"/>
    </source>
</evidence>
<feature type="transmembrane region" description="Helical" evidence="8">
    <location>
        <begin position="329"/>
        <end position="346"/>
    </location>
</feature>
<comment type="caution">
    <text evidence="10">The sequence shown here is derived from an EMBL/GenBank/DDBJ whole genome shotgun (WGS) entry which is preliminary data.</text>
</comment>
<evidence type="ECO:0000256" key="3">
    <source>
        <dbReference type="ARBA" id="ARBA00022676"/>
    </source>
</evidence>
<feature type="transmembrane region" description="Helical" evidence="8">
    <location>
        <begin position="90"/>
        <end position="111"/>
    </location>
</feature>
<evidence type="ECO:0000256" key="7">
    <source>
        <dbReference type="ARBA" id="ARBA00023136"/>
    </source>
</evidence>
<keyword evidence="3" id="KW-0328">Glycosyltransferase</keyword>
<evidence type="ECO:0000256" key="6">
    <source>
        <dbReference type="ARBA" id="ARBA00022989"/>
    </source>
</evidence>
<evidence type="ECO:0000256" key="2">
    <source>
        <dbReference type="ARBA" id="ARBA00022475"/>
    </source>
</evidence>
<evidence type="ECO:0000256" key="8">
    <source>
        <dbReference type="SAM" id="Phobius"/>
    </source>
</evidence>
<feature type="transmembrane region" description="Helical" evidence="8">
    <location>
        <begin position="215"/>
        <end position="233"/>
    </location>
</feature>
<feature type="transmembrane region" description="Helical" evidence="8">
    <location>
        <begin position="395"/>
        <end position="411"/>
    </location>
</feature>
<keyword evidence="2" id="KW-1003">Cell membrane</keyword>
<feature type="transmembrane region" description="Helical" evidence="8">
    <location>
        <begin position="305"/>
        <end position="323"/>
    </location>
</feature>